<keyword evidence="3" id="KW-1185">Reference proteome</keyword>
<dbReference type="EMBL" id="JAACFV010000099">
    <property type="protein sequence ID" value="KAF7505879.1"/>
    <property type="molecule type" value="Genomic_DNA"/>
</dbReference>
<gene>
    <name evidence="2" type="ORF">GJ744_012501</name>
</gene>
<name>A0A8H7AEB8_9EURO</name>
<comment type="caution">
    <text evidence="2">The sequence shown here is derived from an EMBL/GenBank/DDBJ whole genome shotgun (WGS) entry which is preliminary data.</text>
</comment>
<reference evidence="2" key="1">
    <citation type="submission" date="2020-02" db="EMBL/GenBank/DDBJ databases">
        <authorList>
            <person name="Palmer J.M."/>
        </authorList>
    </citation>
    <scope>NUCLEOTIDE SEQUENCE</scope>
    <source>
        <strain evidence="2">EPUS1.4</strain>
        <tissue evidence="2">Thallus</tissue>
    </source>
</reference>
<evidence type="ECO:0008006" key="4">
    <source>
        <dbReference type="Google" id="ProtNLM"/>
    </source>
</evidence>
<dbReference type="OrthoDB" id="3342455at2759"/>
<protein>
    <recommendedName>
        <fullName evidence="4">ATP synthase F0</fullName>
    </recommendedName>
</protein>
<keyword evidence="1" id="KW-1133">Transmembrane helix</keyword>
<organism evidence="2 3">
    <name type="scientific">Endocarpon pusillum</name>
    <dbReference type="NCBI Taxonomy" id="364733"/>
    <lineage>
        <taxon>Eukaryota</taxon>
        <taxon>Fungi</taxon>
        <taxon>Dikarya</taxon>
        <taxon>Ascomycota</taxon>
        <taxon>Pezizomycotina</taxon>
        <taxon>Eurotiomycetes</taxon>
        <taxon>Chaetothyriomycetidae</taxon>
        <taxon>Verrucariales</taxon>
        <taxon>Verrucariaceae</taxon>
        <taxon>Endocarpon</taxon>
    </lineage>
</organism>
<feature type="transmembrane region" description="Helical" evidence="1">
    <location>
        <begin position="69"/>
        <end position="92"/>
    </location>
</feature>
<feature type="transmembrane region" description="Helical" evidence="1">
    <location>
        <begin position="219"/>
        <end position="237"/>
    </location>
</feature>
<evidence type="ECO:0000313" key="3">
    <source>
        <dbReference type="Proteomes" id="UP000606974"/>
    </source>
</evidence>
<proteinExistence type="predicted"/>
<dbReference type="AlphaFoldDB" id="A0A8H7AEB8"/>
<evidence type="ECO:0000313" key="2">
    <source>
        <dbReference type="EMBL" id="KAF7505879.1"/>
    </source>
</evidence>
<sequence length="291" mass="32856">MAVQEYNPFAKREKHSQRSLTTYKVLTIASWLLLAITVFYYTFNAPGDCKHGHDCHTIWGQNSRMRTPFALNSIVTSIYWIIVIIMQAGYVWHLFSSNETLVNSAANVGSHFIISNLLFFAFILLWVRSHFWPAELFLILNFVNLTSLYFRHSTTPRFIHIPVVSAPLAFTYVGILWCGAAAVHAHSLVARIFANIAIWSILLYGGFFLLAFKDYTMGFELAILSLALALAQLGTHVMALQWIFAFVIMGCLVVLSVVIGVPGIFGDENAIRHPGHVVEPDRERQPLLDDH</sequence>
<feature type="transmembrane region" description="Helical" evidence="1">
    <location>
        <begin position="104"/>
        <end position="125"/>
    </location>
</feature>
<accession>A0A8H7AEB8</accession>
<evidence type="ECO:0000256" key="1">
    <source>
        <dbReference type="SAM" id="Phobius"/>
    </source>
</evidence>
<feature type="transmembrane region" description="Helical" evidence="1">
    <location>
        <begin position="243"/>
        <end position="265"/>
    </location>
</feature>
<feature type="transmembrane region" description="Helical" evidence="1">
    <location>
        <begin position="21"/>
        <end position="43"/>
    </location>
</feature>
<keyword evidence="1" id="KW-0812">Transmembrane</keyword>
<feature type="transmembrane region" description="Helical" evidence="1">
    <location>
        <begin position="131"/>
        <end position="150"/>
    </location>
</feature>
<feature type="transmembrane region" description="Helical" evidence="1">
    <location>
        <begin position="162"/>
        <end position="186"/>
    </location>
</feature>
<dbReference type="Pfam" id="PF08611">
    <property type="entry name" value="DUF1774"/>
    <property type="match status" value="1"/>
</dbReference>
<feature type="transmembrane region" description="Helical" evidence="1">
    <location>
        <begin position="192"/>
        <end position="212"/>
    </location>
</feature>
<dbReference type="PANTHER" id="PTHR37992">
    <property type="entry name" value="EXPRESSED PROTEIN"/>
    <property type="match status" value="1"/>
</dbReference>
<dbReference type="Proteomes" id="UP000606974">
    <property type="component" value="Unassembled WGS sequence"/>
</dbReference>
<keyword evidence="1" id="KW-0472">Membrane</keyword>
<dbReference type="PANTHER" id="PTHR37992:SF1">
    <property type="entry name" value="DUF1774-DOMAIN-CONTAINING PROTEIN"/>
    <property type="match status" value="1"/>
</dbReference>
<dbReference type="InterPro" id="IPR013920">
    <property type="entry name" value="DUF1774_fun"/>
</dbReference>